<name>A0A0F4LEH8_9LACO</name>
<comment type="caution">
    <text evidence="7">The sequence shown here is derived from an EMBL/GenBank/DDBJ whole genome shotgun (WGS) entry which is preliminary data.</text>
</comment>
<evidence type="ECO:0000256" key="1">
    <source>
        <dbReference type="ARBA" id="ARBA00005695"/>
    </source>
</evidence>
<dbReference type="STRING" id="1218493.JF76_08970"/>
<dbReference type="RefSeq" id="WP_045928016.1">
    <property type="nucleotide sequence ID" value="NZ_JBHSZS010000009.1"/>
</dbReference>
<keyword evidence="3 5" id="KW-0732">Signal</keyword>
<dbReference type="OrthoDB" id="9796817at2"/>
<accession>A0A0F4LEH8</accession>
<gene>
    <name evidence="7" type="primary">oppA</name>
    <name evidence="7" type="ORF">JF76_08970</name>
</gene>
<feature type="signal peptide" evidence="5">
    <location>
        <begin position="1"/>
        <end position="19"/>
    </location>
</feature>
<dbReference type="GO" id="GO:0015833">
    <property type="term" value="P:peptide transport"/>
    <property type="evidence" value="ECO:0007669"/>
    <property type="project" value="TreeGrafter"/>
</dbReference>
<dbReference type="HOGENOM" id="CLU_017028_8_0_9"/>
<dbReference type="GO" id="GO:1904680">
    <property type="term" value="F:peptide transmembrane transporter activity"/>
    <property type="evidence" value="ECO:0007669"/>
    <property type="project" value="TreeGrafter"/>
</dbReference>
<feature type="chain" id="PRO_5039209368" evidence="5">
    <location>
        <begin position="20"/>
        <end position="589"/>
    </location>
</feature>
<dbReference type="Gene3D" id="3.10.105.10">
    <property type="entry name" value="Dipeptide-binding Protein, Domain 3"/>
    <property type="match status" value="1"/>
</dbReference>
<dbReference type="InterPro" id="IPR039424">
    <property type="entry name" value="SBP_5"/>
</dbReference>
<proteinExistence type="inferred from homology"/>
<comment type="similarity">
    <text evidence="1">Belongs to the bacterial solute-binding protein 5 family.</text>
</comment>
<dbReference type="EMBL" id="JXBY01000018">
    <property type="protein sequence ID" value="KJY55951.1"/>
    <property type="molecule type" value="Genomic_DNA"/>
</dbReference>
<evidence type="ECO:0000313" key="7">
    <source>
        <dbReference type="EMBL" id="KJY55951.1"/>
    </source>
</evidence>
<keyword evidence="2" id="KW-0813">Transport</keyword>
<evidence type="ECO:0000256" key="4">
    <source>
        <dbReference type="SAM" id="MobiDB-lite"/>
    </source>
</evidence>
<reference evidence="7 8" key="1">
    <citation type="submission" date="2014-12" db="EMBL/GenBank/DDBJ databases">
        <title>Comparative genomics of the lactic acid bacteria isolated from the honey bee gut.</title>
        <authorList>
            <person name="Ellegaard K.M."/>
            <person name="Tamarit D."/>
            <person name="Javelind E."/>
            <person name="Olofsson T."/>
            <person name="Andersson S.G."/>
            <person name="Vasquez A."/>
        </authorList>
    </citation>
    <scope>NUCLEOTIDE SEQUENCE [LARGE SCALE GENOMIC DNA]</scope>
    <source>
        <strain evidence="7 8">Biut2</strain>
    </source>
</reference>
<dbReference type="PATRIC" id="fig|1218493.3.peg.950"/>
<dbReference type="Proteomes" id="UP000033533">
    <property type="component" value="Unassembled WGS sequence"/>
</dbReference>
<dbReference type="GO" id="GO:0042597">
    <property type="term" value="C:periplasmic space"/>
    <property type="evidence" value="ECO:0007669"/>
    <property type="project" value="UniProtKB-ARBA"/>
</dbReference>
<dbReference type="SUPFAM" id="SSF53850">
    <property type="entry name" value="Periplasmic binding protein-like II"/>
    <property type="match status" value="1"/>
</dbReference>
<dbReference type="AlphaFoldDB" id="A0A0F4LEH8"/>
<dbReference type="GO" id="GO:0043190">
    <property type="term" value="C:ATP-binding cassette (ABC) transporter complex"/>
    <property type="evidence" value="ECO:0007669"/>
    <property type="project" value="InterPro"/>
</dbReference>
<evidence type="ECO:0000256" key="3">
    <source>
        <dbReference type="ARBA" id="ARBA00022729"/>
    </source>
</evidence>
<evidence type="ECO:0000256" key="2">
    <source>
        <dbReference type="ARBA" id="ARBA00022448"/>
    </source>
</evidence>
<dbReference type="InterPro" id="IPR030678">
    <property type="entry name" value="Peptide/Ni-bd"/>
</dbReference>
<dbReference type="Gene3D" id="3.40.190.10">
    <property type="entry name" value="Periplasmic binding protein-like II"/>
    <property type="match status" value="1"/>
</dbReference>
<evidence type="ECO:0000313" key="8">
    <source>
        <dbReference type="Proteomes" id="UP000033533"/>
    </source>
</evidence>
<evidence type="ECO:0000259" key="6">
    <source>
        <dbReference type="Pfam" id="PF00496"/>
    </source>
</evidence>
<organism evidence="7 8">
    <name type="scientific">Lactobacillus kullabergensis</name>
    <dbReference type="NCBI Taxonomy" id="1218493"/>
    <lineage>
        <taxon>Bacteria</taxon>
        <taxon>Bacillati</taxon>
        <taxon>Bacillota</taxon>
        <taxon>Bacilli</taxon>
        <taxon>Lactobacillales</taxon>
        <taxon>Lactobacillaceae</taxon>
        <taxon>Lactobacillus</taxon>
    </lineage>
</organism>
<feature type="region of interest" description="Disordered" evidence="4">
    <location>
        <begin position="26"/>
        <end position="53"/>
    </location>
</feature>
<dbReference type="PROSITE" id="PS51257">
    <property type="entry name" value="PROKAR_LIPOPROTEIN"/>
    <property type="match status" value="1"/>
</dbReference>
<feature type="domain" description="Solute-binding protein family 5" evidence="6">
    <location>
        <begin position="108"/>
        <end position="504"/>
    </location>
</feature>
<dbReference type="InterPro" id="IPR000914">
    <property type="entry name" value="SBP_5_dom"/>
</dbReference>
<protein>
    <submittedName>
        <fullName evidence="7">Oligopeptide ABC transporter substrate binding protein</fullName>
    </submittedName>
</protein>
<sequence>MKKSNVLSSIGILAATALALTACGKSGNNQENSAKEASKFPAKMPSKPTKQGGTVRVALQTDTPFTGIFSDQLQVTATDADISSPGSESLFDTDDNYRFTNKGPATLKINNKNKTITIVVKKGVRWSDGRQVTAKDVEYPYEILSNKGTDSQRYSSQFELIKGLKEYHEGKAKSISGIEMPDGENGRRVILHFKQLKPGMYNSGNGYFSEYTAPYHYLKDVPFNKLQSSNKIRKKPLYFGAYKLEKLVRGQSAVWVPNKYYWRGKPKLDRIIYQVISPNSSSQSIKSHKFDVINVVNSQWDEVKHTKKVKFIAEVPLSYWFIGFKLGKWDAKHNKSIMNHNSKMNNTSLRRAIGYAMNVDEVTKHYTHGLTFHITTLIPPQFGDYFNKNVKGYDYNLKKANAILDKAGYKKKGKWRVQPNGKPLKITFMAKAGDPTQGPIIQNYIQQWHKIGLNVNLLNGRLTETNSFYDKLNKDDPQVDMFETGWYMSTEPSQDGMYGDSTAANYDRFVTPENTKLLKEMDSQKAFDHKYRVKVFHDWQQYIFDKAYMIPTVNSYKIRAINDHISGYSLKPSENNNGHVLWYKVGYIK</sequence>
<dbReference type="PIRSF" id="PIRSF002741">
    <property type="entry name" value="MppA"/>
    <property type="match status" value="1"/>
</dbReference>
<dbReference type="Pfam" id="PF00496">
    <property type="entry name" value="SBP_bac_5"/>
    <property type="match status" value="1"/>
</dbReference>
<evidence type="ECO:0000256" key="5">
    <source>
        <dbReference type="SAM" id="SignalP"/>
    </source>
</evidence>
<dbReference type="CDD" id="cd08510">
    <property type="entry name" value="PBP2_Lactococcal_OppA_like"/>
    <property type="match status" value="1"/>
</dbReference>
<dbReference type="PANTHER" id="PTHR30290">
    <property type="entry name" value="PERIPLASMIC BINDING COMPONENT OF ABC TRANSPORTER"/>
    <property type="match status" value="1"/>
</dbReference>
<dbReference type="PANTHER" id="PTHR30290:SF9">
    <property type="entry name" value="OLIGOPEPTIDE-BINDING PROTEIN APPA"/>
    <property type="match status" value="1"/>
</dbReference>